<gene>
    <name evidence="1" type="ORF">MNBD_DELTA03-649</name>
</gene>
<protein>
    <recommendedName>
        <fullName evidence="2">tRNA_anti-like</fullName>
    </recommendedName>
</protein>
<evidence type="ECO:0008006" key="2">
    <source>
        <dbReference type="Google" id="ProtNLM"/>
    </source>
</evidence>
<accession>A0A3B0V0X2</accession>
<reference evidence="1" key="1">
    <citation type="submission" date="2018-06" db="EMBL/GenBank/DDBJ databases">
        <authorList>
            <person name="Zhirakovskaya E."/>
        </authorList>
    </citation>
    <scope>NUCLEOTIDE SEQUENCE</scope>
</reference>
<proteinExistence type="predicted"/>
<organism evidence="1">
    <name type="scientific">hydrothermal vent metagenome</name>
    <dbReference type="NCBI Taxonomy" id="652676"/>
    <lineage>
        <taxon>unclassified sequences</taxon>
        <taxon>metagenomes</taxon>
        <taxon>ecological metagenomes</taxon>
    </lineage>
</organism>
<sequence length="144" mass="15110">MKKGFILLAAAGLIIISGISYSNTYGHGRASGNDRAEGTASQLSQAAAHKIINVKELAANPAAFSGNIILQGVVAGVNKSQKIFGIIDLSEFKSCGTLLCARYTLPVKYSGNPPEVKSIVKISGRLIKNNRGLIIEAGNIQVVK</sequence>
<dbReference type="AlphaFoldDB" id="A0A3B0V0X2"/>
<name>A0A3B0V0X2_9ZZZZ</name>
<dbReference type="EMBL" id="UOEX01000204">
    <property type="protein sequence ID" value="VAW37195.1"/>
    <property type="molecule type" value="Genomic_DNA"/>
</dbReference>
<evidence type="ECO:0000313" key="1">
    <source>
        <dbReference type="EMBL" id="VAW37195.1"/>
    </source>
</evidence>